<feature type="transmembrane region" description="Helical" evidence="1">
    <location>
        <begin position="161"/>
        <end position="183"/>
    </location>
</feature>
<feature type="transmembrane region" description="Helical" evidence="1">
    <location>
        <begin position="53"/>
        <end position="71"/>
    </location>
</feature>
<evidence type="ECO:0000256" key="1">
    <source>
        <dbReference type="SAM" id="Phobius"/>
    </source>
</evidence>
<evidence type="ECO:0000259" key="2">
    <source>
        <dbReference type="Pfam" id="PF01757"/>
    </source>
</evidence>
<accession>A0A150HD91</accession>
<gene>
    <name evidence="4" type="primary">oatA_3</name>
    <name evidence="4" type="ORF">Mlaev_02168</name>
</gene>
<name>A0A150HD91_9MICO</name>
<feature type="transmembrane region" description="Helical" evidence="1">
    <location>
        <begin position="373"/>
        <end position="395"/>
    </location>
</feature>
<feature type="transmembrane region" description="Helical" evidence="1">
    <location>
        <begin position="246"/>
        <end position="266"/>
    </location>
</feature>
<dbReference type="GO" id="GO:0016020">
    <property type="term" value="C:membrane"/>
    <property type="evidence" value="ECO:0007669"/>
    <property type="project" value="TreeGrafter"/>
</dbReference>
<dbReference type="InterPro" id="IPR050879">
    <property type="entry name" value="Acyltransferase_3"/>
</dbReference>
<feature type="transmembrane region" description="Helical" evidence="1">
    <location>
        <begin position="312"/>
        <end position="329"/>
    </location>
</feature>
<evidence type="ECO:0000313" key="5">
    <source>
        <dbReference type="Proteomes" id="UP000075357"/>
    </source>
</evidence>
<dbReference type="InterPro" id="IPR043968">
    <property type="entry name" value="SGNH"/>
</dbReference>
<feature type="transmembrane region" description="Helical" evidence="1">
    <location>
        <begin position="190"/>
        <end position="207"/>
    </location>
</feature>
<dbReference type="InterPro" id="IPR002656">
    <property type="entry name" value="Acyl_transf_3_dom"/>
</dbReference>
<feature type="transmembrane region" description="Helical" evidence="1">
    <location>
        <begin position="278"/>
        <end position="300"/>
    </location>
</feature>
<protein>
    <submittedName>
        <fullName evidence="4">O-acetyltransferase OatA</fullName>
        <ecNumber evidence="4">2.3.1.-</ecNumber>
    </submittedName>
</protein>
<keyword evidence="4" id="KW-0808">Transferase</keyword>
<proteinExistence type="predicted"/>
<reference evidence="4 5" key="1">
    <citation type="submission" date="2016-01" db="EMBL/GenBank/DDBJ databases">
        <title>Draft genome sequences of Microbacterium laevaniformans LCDC 91-0039 and the type strain of Microbacterium hominis LCDC 84-209.</title>
        <authorList>
            <person name="Bernier A.-M."/>
            <person name="Bernard K."/>
        </authorList>
    </citation>
    <scope>NUCLEOTIDE SEQUENCE [LARGE SCALE GENOMIC DNA]</scope>
    <source>
        <strain evidence="4 5">LCDC 91-0039</strain>
    </source>
</reference>
<evidence type="ECO:0000259" key="3">
    <source>
        <dbReference type="Pfam" id="PF19040"/>
    </source>
</evidence>
<keyword evidence="1" id="KW-1133">Transmembrane helix</keyword>
<feature type="transmembrane region" description="Helical" evidence="1">
    <location>
        <begin position="219"/>
        <end position="239"/>
    </location>
</feature>
<dbReference type="STRING" id="36807.Mlaev_02168"/>
<dbReference type="Proteomes" id="UP000075357">
    <property type="component" value="Unassembled WGS sequence"/>
</dbReference>
<dbReference type="EC" id="2.3.1.-" evidence="4"/>
<comment type="caution">
    <text evidence="4">The sequence shown here is derived from an EMBL/GenBank/DDBJ whole genome shotgun (WGS) entry which is preliminary data.</text>
</comment>
<dbReference type="SUPFAM" id="SSF52266">
    <property type="entry name" value="SGNH hydrolase"/>
    <property type="match status" value="1"/>
</dbReference>
<keyword evidence="4" id="KW-0012">Acyltransferase</keyword>
<feature type="domain" description="SGNH" evidence="3">
    <location>
        <begin position="471"/>
        <end position="670"/>
    </location>
</feature>
<dbReference type="AlphaFoldDB" id="A0A150HD91"/>
<keyword evidence="5" id="KW-1185">Reference proteome</keyword>
<dbReference type="GO" id="GO:0009103">
    <property type="term" value="P:lipopolysaccharide biosynthetic process"/>
    <property type="evidence" value="ECO:0007669"/>
    <property type="project" value="TreeGrafter"/>
</dbReference>
<evidence type="ECO:0000313" key="4">
    <source>
        <dbReference type="EMBL" id="KXZ59924.1"/>
    </source>
</evidence>
<dbReference type="Pfam" id="PF19040">
    <property type="entry name" value="SGNH"/>
    <property type="match status" value="1"/>
</dbReference>
<feature type="domain" description="Acyltransferase 3" evidence="2">
    <location>
        <begin position="28"/>
        <end position="357"/>
    </location>
</feature>
<feature type="transmembrane region" description="Helical" evidence="1">
    <location>
        <begin position="92"/>
        <end position="111"/>
    </location>
</feature>
<sequence>MSSPQGAPTRTAVEISASSDPAVTYRPDLDGLRALAVGLVVVYHVWFGRVSGGVDVFLLLSAYFLTASLLRRVDAGQGIRLLTVWTRRFWRLVPAAAATLGGVLVAAYFAFPPSMWQTIWSQTIASLFYVQNIELQRQSVDYYDRGSTIVSPLQHFWSLSIQGQVFLLWPVLILAVVAFARALRLSLRPVLVIVFATVVVVSFLYALRATSVDQQSAYFSMPARLWEFALGALAAVLVIRVRLPRAVAAVLGTAGVIGIVTCGLVLDAAASFPGVAALWPTVSAMAVIVAGAASPGAGFLRTLSRRSWRKAGAISYGLYLVHWPVLITWRQVEGVTSLDFVSGLGVISISVVLAFALHYGVERPLRSWRLIRGTGITLLALATTASLVVAPVLAWRGLEEQRSARLAALDDHPGAAAVDLSIPVAYTPGTLIPTGTMLSVEWASLEGRCADELRPASPLLLEQCFETRSSAQEPAPVMLVVGDSHAQQWMGAVLPGAVSHGYTVIALLRGGCSFAFGEAPVAPDGCAQWRTDAAEYIAEKRPDVVVMVGTRSFPDSPDERPLDGLEETVAAVQTTGARAIVIRDTPRFSKDMFACVEADGPAACARDRSRVLAEEDPLLRADLGDAMLIDLMGFFCPNDVCEPVIGNVAVYIDDNHPTLTYMTTLAPFMERALATHGLWN</sequence>
<dbReference type="Pfam" id="PF01757">
    <property type="entry name" value="Acyl_transf_3"/>
    <property type="match status" value="1"/>
</dbReference>
<dbReference type="PATRIC" id="fig|36807.3.peg.2199"/>
<organism evidence="4 5">
    <name type="scientific">Microbacterium laevaniformans</name>
    <dbReference type="NCBI Taxonomy" id="36807"/>
    <lineage>
        <taxon>Bacteria</taxon>
        <taxon>Bacillati</taxon>
        <taxon>Actinomycetota</taxon>
        <taxon>Actinomycetes</taxon>
        <taxon>Micrococcales</taxon>
        <taxon>Microbacteriaceae</taxon>
        <taxon>Microbacterium</taxon>
    </lineage>
</organism>
<dbReference type="GO" id="GO:0016747">
    <property type="term" value="F:acyltransferase activity, transferring groups other than amino-acyl groups"/>
    <property type="evidence" value="ECO:0007669"/>
    <property type="project" value="InterPro"/>
</dbReference>
<dbReference type="EMBL" id="LRAD01000042">
    <property type="protein sequence ID" value="KXZ59924.1"/>
    <property type="molecule type" value="Genomic_DNA"/>
</dbReference>
<dbReference type="PANTHER" id="PTHR23028:SF53">
    <property type="entry name" value="ACYL_TRANSF_3 DOMAIN-CONTAINING PROTEIN"/>
    <property type="match status" value="1"/>
</dbReference>
<feature type="transmembrane region" description="Helical" evidence="1">
    <location>
        <begin position="341"/>
        <end position="361"/>
    </location>
</feature>
<dbReference type="PANTHER" id="PTHR23028">
    <property type="entry name" value="ACETYLTRANSFERASE"/>
    <property type="match status" value="1"/>
</dbReference>
<keyword evidence="1" id="KW-0472">Membrane</keyword>
<keyword evidence="1" id="KW-0812">Transmembrane</keyword>